<evidence type="ECO:0008006" key="3">
    <source>
        <dbReference type="Google" id="ProtNLM"/>
    </source>
</evidence>
<dbReference type="PANTHER" id="PTHR19446">
    <property type="entry name" value="REVERSE TRANSCRIPTASES"/>
    <property type="match status" value="1"/>
</dbReference>
<proteinExistence type="predicted"/>
<evidence type="ECO:0000313" key="1">
    <source>
        <dbReference type="EMBL" id="PIO73735.1"/>
    </source>
</evidence>
<dbReference type="AlphaFoldDB" id="A0A2G9UU13"/>
<gene>
    <name evidence="1" type="ORF">TELCIR_04284</name>
</gene>
<dbReference type="Proteomes" id="UP000230423">
    <property type="component" value="Unassembled WGS sequence"/>
</dbReference>
<accession>A0A2G9UU13</accession>
<evidence type="ECO:0000313" key="2">
    <source>
        <dbReference type="Proteomes" id="UP000230423"/>
    </source>
</evidence>
<reference evidence="1 2" key="1">
    <citation type="submission" date="2015-09" db="EMBL/GenBank/DDBJ databases">
        <title>Draft genome of the parasitic nematode Teladorsagia circumcincta isolate WARC Sus (inbred).</title>
        <authorList>
            <person name="Mitreva M."/>
        </authorList>
    </citation>
    <scope>NUCLEOTIDE SEQUENCE [LARGE SCALE GENOMIC DNA]</scope>
    <source>
        <strain evidence="1 2">S</strain>
    </source>
</reference>
<protein>
    <recommendedName>
        <fullName evidence="3">Reverse transcriptase domain-containing protein</fullName>
    </recommendedName>
</protein>
<sequence length="368" mass="42936">MKAVIKLKLKQREKRQINRTFAVERLRDPAVADRFKVELHNRFELLGDVRNIEDEWKFIKENIQACAEQVVGRKRGRRKEQWIQERTWQKIDERKAVKLKRDQARTQEEKEGACREYMEIDRFVKKSCRRDKKEFLIQKGIEAQQAADRGDTKTIYRIVNELTGNSNLLNVPIRDKNGKLLLSDEEQSDRWLEHFQNVLNQPSPMETYYFDEMDPAEELDVNTGDITSEETDEAIKCLRSKKAPGDGIQAELLKEGGRTMIEVLTEFFNRCWNQEEVPEDWKKGVIVRLPKKGNLSECGNWRGITLLSVPGKTFCLILLRRIRRAIDKCLREEQAGFRVAGHALSKSSLFAILSNSVWNIIIPFLSIS</sequence>
<organism evidence="1 2">
    <name type="scientific">Teladorsagia circumcincta</name>
    <name type="common">Brown stomach worm</name>
    <name type="synonym">Ostertagia circumcincta</name>
    <dbReference type="NCBI Taxonomy" id="45464"/>
    <lineage>
        <taxon>Eukaryota</taxon>
        <taxon>Metazoa</taxon>
        <taxon>Ecdysozoa</taxon>
        <taxon>Nematoda</taxon>
        <taxon>Chromadorea</taxon>
        <taxon>Rhabditida</taxon>
        <taxon>Rhabditina</taxon>
        <taxon>Rhabditomorpha</taxon>
        <taxon>Strongyloidea</taxon>
        <taxon>Trichostrongylidae</taxon>
        <taxon>Teladorsagia</taxon>
    </lineage>
</organism>
<keyword evidence="2" id="KW-1185">Reference proteome</keyword>
<dbReference type="EMBL" id="KZ345395">
    <property type="protein sequence ID" value="PIO73735.1"/>
    <property type="molecule type" value="Genomic_DNA"/>
</dbReference>
<dbReference type="OrthoDB" id="5858415at2759"/>
<name>A0A2G9UU13_TELCI</name>